<evidence type="ECO:0000256" key="1">
    <source>
        <dbReference type="ARBA" id="ARBA00004370"/>
    </source>
</evidence>
<keyword evidence="2" id="KW-0472">Membrane</keyword>
<dbReference type="SUPFAM" id="SSF82093">
    <property type="entry name" value="Heme chaperone CcmE"/>
    <property type="match status" value="1"/>
</dbReference>
<name>A0A0P7ZIV9_9EURY</name>
<dbReference type="AlphaFoldDB" id="A0A0P7ZIV9"/>
<dbReference type="Pfam" id="PF03100">
    <property type="entry name" value="CcmE"/>
    <property type="match status" value="1"/>
</dbReference>
<reference evidence="3 4" key="1">
    <citation type="submission" date="2015-09" db="EMBL/GenBank/DDBJ databases">
        <title>A metagenomics-based metabolic model of nitrate-dependent anaerobic oxidation of methane by Methanoperedens-like archaea.</title>
        <authorList>
            <person name="Arshad A."/>
            <person name="Speth D.R."/>
            <person name="De Graaf R.M."/>
            <person name="Op Den Camp H.J."/>
            <person name="Jetten M.S."/>
            <person name="Welte C.U."/>
        </authorList>
    </citation>
    <scope>NUCLEOTIDE SEQUENCE [LARGE SCALE GENOMIC DNA]</scope>
</reference>
<evidence type="ECO:0000313" key="3">
    <source>
        <dbReference type="EMBL" id="KPQ44995.1"/>
    </source>
</evidence>
<dbReference type="GO" id="GO:0017003">
    <property type="term" value="P:protein-heme linkage"/>
    <property type="evidence" value="ECO:0007669"/>
    <property type="project" value="InterPro"/>
</dbReference>
<dbReference type="GO" id="GO:0017004">
    <property type="term" value="P:cytochrome complex assembly"/>
    <property type="evidence" value="ECO:0007669"/>
    <property type="project" value="InterPro"/>
</dbReference>
<dbReference type="EMBL" id="LKCM01000035">
    <property type="protein sequence ID" value="KPQ44995.1"/>
    <property type="molecule type" value="Genomic_DNA"/>
</dbReference>
<protein>
    <submittedName>
        <fullName evidence="3">Cytochrome c-type biogenesis protein CcmE</fullName>
    </submittedName>
</protein>
<dbReference type="InterPro" id="IPR012340">
    <property type="entry name" value="NA-bd_OB-fold"/>
</dbReference>
<dbReference type="Proteomes" id="UP000050360">
    <property type="component" value="Unassembled WGS sequence"/>
</dbReference>
<dbReference type="InterPro" id="IPR036127">
    <property type="entry name" value="CcmE-like_sf"/>
</dbReference>
<accession>A0A0P7ZIV9</accession>
<dbReference type="Gene3D" id="2.40.50.140">
    <property type="entry name" value="Nucleic acid-binding proteins"/>
    <property type="match status" value="1"/>
</dbReference>
<dbReference type="GO" id="GO:0020037">
    <property type="term" value="F:heme binding"/>
    <property type="evidence" value="ECO:0007669"/>
    <property type="project" value="InterPro"/>
</dbReference>
<dbReference type="InterPro" id="IPR004329">
    <property type="entry name" value="CcmE"/>
</dbReference>
<organism evidence="3 4">
    <name type="scientific">Candidatus Methanoperedens nitratireducens</name>
    <dbReference type="NCBI Taxonomy" id="1392998"/>
    <lineage>
        <taxon>Archaea</taxon>
        <taxon>Methanobacteriati</taxon>
        <taxon>Methanobacteriota</taxon>
        <taxon>Stenosarchaea group</taxon>
        <taxon>Methanomicrobia</taxon>
        <taxon>Methanosarcinales</taxon>
        <taxon>ANME-2 cluster</taxon>
        <taxon>Candidatus Methanoperedentaceae</taxon>
        <taxon>Candidatus Methanoperedens</taxon>
    </lineage>
</organism>
<proteinExistence type="predicted"/>
<dbReference type="GO" id="GO:0005886">
    <property type="term" value="C:plasma membrane"/>
    <property type="evidence" value="ECO:0007669"/>
    <property type="project" value="InterPro"/>
</dbReference>
<evidence type="ECO:0000313" key="4">
    <source>
        <dbReference type="Proteomes" id="UP000050360"/>
    </source>
</evidence>
<comment type="subcellular location">
    <subcellularLocation>
        <location evidence="1">Membrane</location>
    </subcellularLocation>
</comment>
<evidence type="ECO:0000256" key="2">
    <source>
        <dbReference type="ARBA" id="ARBA00023136"/>
    </source>
</evidence>
<gene>
    <name evidence="3" type="primary">ccmE_1</name>
    <name evidence="3" type="ORF">MPEBLZ_00420</name>
</gene>
<comment type="caution">
    <text evidence="3">The sequence shown here is derived from an EMBL/GenBank/DDBJ whole genome shotgun (WGS) entry which is preliminary data.</text>
</comment>
<sequence length="137" mass="14842">MNKKNRLLLGVSIIVVLLGYLLLTSGTSNQYEVSGAMAAKENLTGKVIIVNGSLVKGTDNWDPLTKTLTFKMTDGIATMDVVYIGDLPNMPAEVVDIQTTVTGQFNGNRFDAFRMLTKCPSKYEGENSFGANNTKGK</sequence>